<organism evidence="3 4">
    <name type="scientific">Vigna mungo</name>
    <name type="common">Black gram</name>
    <name type="synonym">Phaseolus mungo</name>
    <dbReference type="NCBI Taxonomy" id="3915"/>
    <lineage>
        <taxon>Eukaryota</taxon>
        <taxon>Viridiplantae</taxon>
        <taxon>Streptophyta</taxon>
        <taxon>Embryophyta</taxon>
        <taxon>Tracheophyta</taxon>
        <taxon>Spermatophyta</taxon>
        <taxon>Magnoliopsida</taxon>
        <taxon>eudicotyledons</taxon>
        <taxon>Gunneridae</taxon>
        <taxon>Pentapetalae</taxon>
        <taxon>rosids</taxon>
        <taxon>fabids</taxon>
        <taxon>Fabales</taxon>
        <taxon>Fabaceae</taxon>
        <taxon>Papilionoideae</taxon>
        <taxon>50 kb inversion clade</taxon>
        <taxon>NPAAA clade</taxon>
        <taxon>indigoferoid/millettioid clade</taxon>
        <taxon>Phaseoleae</taxon>
        <taxon>Vigna</taxon>
    </lineage>
</organism>
<evidence type="ECO:0000256" key="2">
    <source>
        <dbReference type="SAM" id="MobiDB-lite"/>
    </source>
</evidence>
<evidence type="ECO:0000256" key="1">
    <source>
        <dbReference type="SAM" id="Coils"/>
    </source>
</evidence>
<keyword evidence="4" id="KW-1185">Reference proteome</keyword>
<dbReference type="AlphaFoldDB" id="A0AAQ3NNL0"/>
<keyword evidence="1" id="KW-0175">Coiled coil</keyword>
<dbReference type="Proteomes" id="UP001374535">
    <property type="component" value="Chromosome 5"/>
</dbReference>
<reference evidence="3 4" key="1">
    <citation type="journal article" date="2023" name="Life. Sci Alliance">
        <title>Evolutionary insights into 3D genome organization and epigenetic landscape of Vigna mungo.</title>
        <authorList>
            <person name="Junaid A."/>
            <person name="Singh B."/>
            <person name="Bhatia S."/>
        </authorList>
    </citation>
    <scope>NUCLEOTIDE SEQUENCE [LARGE SCALE GENOMIC DNA]</scope>
    <source>
        <strain evidence="3">Urdbean</strain>
    </source>
</reference>
<name>A0AAQ3NNL0_VIGMU</name>
<proteinExistence type="predicted"/>
<accession>A0AAQ3NNL0</accession>
<gene>
    <name evidence="3" type="ORF">V8G54_016208</name>
</gene>
<feature type="coiled-coil region" evidence="1">
    <location>
        <begin position="92"/>
        <end position="119"/>
    </location>
</feature>
<sequence>MAFEVVDLVTRNWWYLPAILSVCLPDSFRGRRPTRGEEPLGSSLALDRDAKPSEEPANKQTNSYLYAHCAPHNHRVLSNSMNRGEERETTAFRALADRCRSLEEKQAKLKEEFDELLQKKLTVRHDNDNNNEVIADSTTLGFLSGYSFSGSPYATLLKCMGHAVHVVRVPSAEIRGIVNRMCEKLVSSLVRHPHDVVYSAILGIE</sequence>
<protein>
    <submittedName>
        <fullName evidence="3">Uncharacterized protein</fullName>
    </submittedName>
</protein>
<evidence type="ECO:0000313" key="4">
    <source>
        <dbReference type="Proteomes" id="UP001374535"/>
    </source>
</evidence>
<evidence type="ECO:0000313" key="3">
    <source>
        <dbReference type="EMBL" id="WVZ11678.1"/>
    </source>
</evidence>
<feature type="region of interest" description="Disordered" evidence="2">
    <location>
        <begin position="31"/>
        <end position="59"/>
    </location>
</feature>
<dbReference type="EMBL" id="CP144696">
    <property type="protein sequence ID" value="WVZ11678.1"/>
    <property type="molecule type" value="Genomic_DNA"/>
</dbReference>
<feature type="compositionally biased region" description="Basic and acidic residues" evidence="2">
    <location>
        <begin position="46"/>
        <end position="57"/>
    </location>
</feature>